<evidence type="ECO:0000313" key="6">
    <source>
        <dbReference type="Proteomes" id="UP000680865"/>
    </source>
</evidence>
<reference evidence="5" key="1">
    <citation type="submission" date="2021-03" db="EMBL/GenBank/DDBJ databases">
        <title>Whole genome shotgun sequence of Actinoplanes consettensis NBRC 14913.</title>
        <authorList>
            <person name="Komaki H."/>
            <person name="Tamura T."/>
        </authorList>
    </citation>
    <scope>NUCLEOTIDE SEQUENCE</scope>
    <source>
        <strain evidence="5">NBRC 14913</strain>
    </source>
</reference>
<keyword evidence="6" id="KW-1185">Reference proteome</keyword>
<evidence type="ECO:0000256" key="3">
    <source>
        <dbReference type="ARBA" id="ARBA00023163"/>
    </source>
</evidence>
<dbReference type="PROSITE" id="PS50949">
    <property type="entry name" value="HTH_GNTR"/>
    <property type="match status" value="1"/>
</dbReference>
<dbReference type="PANTHER" id="PTHR43537">
    <property type="entry name" value="TRANSCRIPTIONAL REGULATOR, GNTR FAMILY"/>
    <property type="match status" value="1"/>
</dbReference>
<dbReference type="Gene3D" id="1.10.10.10">
    <property type="entry name" value="Winged helix-like DNA-binding domain superfamily/Winged helix DNA-binding domain"/>
    <property type="match status" value="1"/>
</dbReference>
<evidence type="ECO:0000259" key="4">
    <source>
        <dbReference type="PROSITE" id="PS50949"/>
    </source>
</evidence>
<keyword evidence="3" id="KW-0804">Transcription</keyword>
<dbReference type="InterPro" id="IPR036390">
    <property type="entry name" value="WH_DNA-bd_sf"/>
</dbReference>
<dbReference type="Pfam" id="PF00392">
    <property type="entry name" value="GntR"/>
    <property type="match status" value="1"/>
</dbReference>
<dbReference type="InterPro" id="IPR000524">
    <property type="entry name" value="Tscrpt_reg_HTH_GntR"/>
</dbReference>
<dbReference type="SMART" id="SM00895">
    <property type="entry name" value="FCD"/>
    <property type="match status" value="1"/>
</dbReference>
<dbReference type="Proteomes" id="UP000680865">
    <property type="component" value="Unassembled WGS sequence"/>
</dbReference>
<evidence type="ECO:0000313" key="5">
    <source>
        <dbReference type="EMBL" id="GIM68195.1"/>
    </source>
</evidence>
<dbReference type="EMBL" id="BOQP01000004">
    <property type="protein sequence ID" value="GIM68195.1"/>
    <property type="molecule type" value="Genomic_DNA"/>
</dbReference>
<feature type="domain" description="HTH gntR-type" evidence="4">
    <location>
        <begin position="36"/>
        <end position="103"/>
    </location>
</feature>
<dbReference type="AlphaFoldDB" id="A0A919VLS6"/>
<dbReference type="Gene3D" id="1.20.120.530">
    <property type="entry name" value="GntR ligand-binding domain-like"/>
    <property type="match status" value="1"/>
</dbReference>
<evidence type="ECO:0000256" key="1">
    <source>
        <dbReference type="ARBA" id="ARBA00023015"/>
    </source>
</evidence>
<proteinExistence type="predicted"/>
<dbReference type="InterPro" id="IPR008920">
    <property type="entry name" value="TF_FadR/GntR_C"/>
</dbReference>
<keyword evidence="2" id="KW-0238">DNA-binding</keyword>
<name>A0A919VLS6_9ACTN</name>
<accession>A0A919VLS6</accession>
<dbReference type="InterPro" id="IPR011711">
    <property type="entry name" value="GntR_C"/>
</dbReference>
<keyword evidence="1" id="KW-0805">Transcription regulation</keyword>
<dbReference type="PANTHER" id="PTHR43537:SF5">
    <property type="entry name" value="UXU OPERON TRANSCRIPTIONAL REGULATOR"/>
    <property type="match status" value="1"/>
</dbReference>
<dbReference type="InterPro" id="IPR036388">
    <property type="entry name" value="WH-like_DNA-bd_sf"/>
</dbReference>
<dbReference type="CDD" id="cd07377">
    <property type="entry name" value="WHTH_GntR"/>
    <property type="match status" value="1"/>
</dbReference>
<dbReference type="SUPFAM" id="SSF46785">
    <property type="entry name" value="Winged helix' DNA-binding domain"/>
    <property type="match status" value="1"/>
</dbReference>
<dbReference type="GO" id="GO:0003700">
    <property type="term" value="F:DNA-binding transcription factor activity"/>
    <property type="evidence" value="ECO:0007669"/>
    <property type="project" value="InterPro"/>
</dbReference>
<comment type="caution">
    <text evidence="5">The sequence shown here is derived from an EMBL/GenBank/DDBJ whole genome shotgun (WGS) entry which is preliminary data.</text>
</comment>
<dbReference type="SMART" id="SM00345">
    <property type="entry name" value="HTH_GNTR"/>
    <property type="match status" value="1"/>
</dbReference>
<evidence type="ECO:0000256" key="2">
    <source>
        <dbReference type="ARBA" id="ARBA00023125"/>
    </source>
</evidence>
<sequence>MANARRSADRDSAAYDGRTAATETEEYARNVDTWVNPLMSDVYTALRTAILRGEFAPRQRLIETELTEQYATSRFLLRNALTRLETEGLIELQPNRGARVREISVQEAIEITEIRRVVEGLVAARAAERVTDAEIAFLHDLGESMKAAVQATDMLRYSELNAQLHATVRSIAQHDSATRIIEQLNGQMVRHQFRLSLVPGRPTVSMPEHLAIITAVSSRDPEAAELAMRAHLTSVLDALKAFAGAAATRGAL</sequence>
<dbReference type="SUPFAM" id="SSF48008">
    <property type="entry name" value="GntR ligand-binding domain-like"/>
    <property type="match status" value="1"/>
</dbReference>
<organism evidence="5 6">
    <name type="scientific">Winogradskya consettensis</name>
    <dbReference type="NCBI Taxonomy" id="113560"/>
    <lineage>
        <taxon>Bacteria</taxon>
        <taxon>Bacillati</taxon>
        <taxon>Actinomycetota</taxon>
        <taxon>Actinomycetes</taxon>
        <taxon>Micromonosporales</taxon>
        <taxon>Micromonosporaceae</taxon>
        <taxon>Winogradskya</taxon>
    </lineage>
</organism>
<protein>
    <recommendedName>
        <fullName evidence="4">HTH gntR-type domain-containing protein</fullName>
    </recommendedName>
</protein>
<dbReference type="GO" id="GO:0003677">
    <property type="term" value="F:DNA binding"/>
    <property type="evidence" value="ECO:0007669"/>
    <property type="project" value="UniProtKB-KW"/>
</dbReference>
<gene>
    <name evidence="5" type="ORF">Aco04nite_09700</name>
</gene>
<dbReference type="Pfam" id="PF07729">
    <property type="entry name" value="FCD"/>
    <property type="match status" value="1"/>
</dbReference>